<dbReference type="EMBL" id="JWZT01004836">
    <property type="protein sequence ID" value="KII62945.1"/>
    <property type="molecule type" value="Genomic_DNA"/>
</dbReference>
<dbReference type="PANTHER" id="PTHR45913:SF21">
    <property type="entry name" value="DUF4371 DOMAIN-CONTAINING PROTEIN"/>
    <property type="match status" value="1"/>
</dbReference>
<evidence type="ECO:0000313" key="2">
    <source>
        <dbReference type="Proteomes" id="UP000031668"/>
    </source>
</evidence>
<keyword evidence="2" id="KW-1185">Reference proteome</keyword>
<dbReference type="InterPro" id="IPR003006">
    <property type="entry name" value="Ig/MHC_CS"/>
</dbReference>
<dbReference type="PROSITE" id="PS00290">
    <property type="entry name" value="IG_MHC"/>
    <property type="match status" value="1"/>
</dbReference>
<comment type="caution">
    <text evidence="1">The sequence shown here is derived from an EMBL/GenBank/DDBJ whole genome shotgun (WGS) entry which is preliminary data.</text>
</comment>
<dbReference type="Proteomes" id="UP000031668">
    <property type="component" value="Unassembled WGS sequence"/>
</dbReference>
<organism evidence="1 2">
    <name type="scientific">Thelohanellus kitauei</name>
    <name type="common">Myxosporean</name>
    <dbReference type="NCBI Taxonomy" id="669202"/>
    <lineage>
        <taxon>Eukaryota</taxon>
        <taxon>Metazoa</taxon>
        <taxon>Cnidaria</taxon>
        <taxon>Myxozoa</taxon>
        <taxon>Myxosporea</taxon>
        <taxon>Bivalvulida</taxon>
        <taxon>Platysporina</taxon>
        <taxon>Myxobolidae</taxon>
        <taxon>Thelohanellus</taxon>
    </lineage>
</organism>
<name>A0A0C2M7G5_THEKT</name>
<sequence>MASAKEYNVGRHYEYIYIEFEQYIGNLQEEKLLRAELTCPHKRQAFSTISLSGNMIAEKDSDVARDLESQLSKKMPFFALSIAIDETDDLYKSLLESLDGLDVDSKHAVSLVTDRAPQMICRKLQTLNVKPGFCNFHCSVHHESLFSQLMRVGNIMNVMVKWINFIRAKGFNHRQFNSLLEEKFDDIVRFLLCRFLSRLEIKTCMEMKECPVAELSNDTCLTYLSFG</sequence>
<accession>A0A0C2M7G5</accession>
<evidence type="ECO:0000313" key="1">
    <source>
        <dbReference type="EMBL" id="KII62945.1"/>
    </source>
</evidence>
<proteinExistence type="predicted"/>
<protein>
    <recommendedName>
        <fullName evidence="3">General transcription factor II-I repeat domain-containing protein 2</fullName>
    </recommendedName>
</protein>
<evidence type="ECO:0008006" key="3">
    <source>
        <dbReference type="Google" id="ProtNLM"/>
    </source>
</evidence>
<reference evidence="1 2" key="1">
    <citation type="journal article" date="2014" name="Genome Biol. Evol.">
        <title>The genome of the myxosporean Thelohanellus kitauei shows adaptations to nutrient acquisition within its fish host.</title>
        <authorList>
            <person name="Yang Y."/>
            <person name="Xiong J."/>
            <person name="Zhou Z."/>
            <person name="Huo F."/>
            <person name="Miao W."/>
            <person name="Ran C."/>
            <person name="Liu Y."/>
            <person name="Zhang J."/>
            <person name="Feng J."/>
            <person name="Wang M."/>
            <person name="Wang M."/>
            <person name="Wang L."/>
            <person name="Yao B."/>
        </authorList>
    </citation>
    <scope>NUCLEOTIDE SEQUENCE [LARGE SCALE GENOMIC DNA]</scope>
    <source>
        <strain evidence="1">Wuqing</strain>
    </source>
</reference>
<dbReference type="AlphaFoldDB" id="A0A0C2M7G5"/>
<gene>
    <name evidence="1" type="ORF">RF11_12150</name>
</gene>
<dbReference type="PANTHER" id="PTHR45913">
    <property type="entry name" value="EPM2A-INTERACTING PROTEIN 1"/>
    <property type="match status" value="1"/>
</dbReference>